<reference evidence="1" key="1">
    <citation type="submission" date="2021-06" db="EMBL/GenBank/DDBJ databases">
        <authorList>
            <person name="Kallberg Y."/>
            <person name="Tangrot J."/>
            <person name="Rosling A."/>
        </authorList>
    </citation>
    <scope>NUCLEOTIDE SEQUENCE</scope>
    <source>
        <strain evidence="1">MA461A</strain>
    </source>
</reference>
<comment type="caution">
    <text evidence="1">The sequence shown here is derived from an EMBL/GenBank/DDBJ whole genome shotgun (WGS) entry which is preliminary data.</text>
</comment>
<dbReference type="EMBL" id="CAJVQC010065434">
    <property type="protein sequence ID" value="CAG8805506.1"/>
    <property type="molecule type" value="Genomic_DNA"/>
</dbReference>
<evidence type="ECO:0000313" key="1">
    <source>
        <dbReference type="EMBL" id="CAG8805506.1"/>
    </source>
</evidence>
<accession>A0ACA9RRY7</accession>
<dbReference type="Proteomes" id="UP000789920">
    <property type="component" value="Unassembled WGS sequence"/>
</dbReference>
<name>A0ACA9RRY7_9GLOM</name>
<keyword evidence="2" id="KW-1185">Reference proteome</keyword>
<proteinExistence type="predicted"/>
<organism evidence="1 2">
    <name type="scientific">Racocetra persica</name>
    <dbReference type="NCBI Taxonomy" id="160502"/>
    <lineage>
        <taxon>Eukaryota</taxon>
        <taxon>Fungi</taxon>
        <taxon>Fungi incertae sedis</taxon>
        <taxon>Mucoromycota</taxon>
        <taxon>Glomeromycotina</taxon>
        <taxon>Glomeromycetes</taxon>
        <taxon>Diversisporales</taxon>
        <taxon>Gigasporaceae</taxon>
        <taxon>Racocetra</taxon>
    </lineage>
</organism>
<evidence type="ECO:0000313" key="2">
    <source>
        <dbReference type="Proteomes" id="UP000789920"/>
    </source>
</evidence>
<gene>
    <name evidence="1" type="ORF">RPERSI_LOCUS21947</name>
</gene>
<protein>
    <submittedName>
        <fullName evidence="1">20319_t:CDS:1</fullName>
    </submittedName>
</protein>
<sequence>MSESKQHAHGIGKQLEDIPNIKECQIFTTILKEKKDRHIFSSCVAYDTPENPIIIVSHVPNKKKKLAKKSNPKCINIQIGWMIVGYPTDTFDFELSNQIIIESEKRELNDQYIVDNISHMTNLNLGKFSLSTCVIDNVENSLQETCSTSELSSTNNSNNTNQLNVRDFKLVVGSHFSLRLNSACLFAYCSKMRKRQLNADDESLLRHLKLFICTIYTKQLVPIEYFNDKVKWKSKNIVSKSRTLYLKTDGINPNEKPIFVNHSLDKDCHDDECHGIINASPGHLHFKVLNDYSSVNNKPEISYFSIFPEELLYKNEV</sequence>